<sequence length="49" mass="5840">MINPYEEGATPSFFMQNLKFKKLRRIKLLIAKNIFLLHGKKFFINKAKI</sequence>
<evidence type="ECO:0000313" key="2">
    <source>
        <dbReference type="Proteomes" id="UP000070174"/>
    </source>
</evidence>
<accession>A0A133PR35</accession>
<name>A0A133PR35_9FIRM</name>
<evidence type="ECO:0000313" key="1">
    <source>
        <dbReference type="EMBL" id="KXA31192.1"/>
    </source>
</evidence>
<dbReference type="PATRIC" id="fig|54005.3.peg.507"/>
<reference evidence="1 2" key="1">
    <citation type="submission" date="2016-01" db="EMBL/GenBank/DDBJ databases">
        <authorList>
            <person name="Oliw E.H."/>
        </authorList>
    </citation>
    <scope>NUCLEOTIDE SEQUENCE [LARGE SCALE GENOMIC DNA]</scope>
    <source>
        <strain evidence="1 2">CMW7756A</strain>
    </source>
</reference>
<organism evidence="1">
    <name type="scientific">Peptoniphilus harei</name>
    <dbReference type="NCBI Taxonomy" id="54005"/>
    <lineage>
        <taxon>Bacteria</taxon>
        <taxon>Bacillati</taxon>
        <taxon>Bacillota</taxon>
        <taxon>Tissierellia</taxon>
        <taxon>Tissierellales</taxon>
        <taxon>Peptoniphilaceae</taxon>
        <taxon>Peptoniphilus</taxon>
    </lineage>
</organism>
<gene>
    <name evidence="1" type="ORF">HMPREF3229_00514</name>
</gene>
<dbReference type="AlphaFoldDB" id="A0A133PR35"/>
<dbReference type="Proteomes" id="UP000070174">
    <property type="component" value="Unassembled WGS sequence"/>
</dbReference>
<proteinExistence type="predicted"/>
<comment type="caution">
    <text evidence="1">The sequence shown here is derived from an EMBL/GenBank/DDBJ whole genome shotgun (WGS) entry which is preliminary data.</text>
</comment>
<protein>
    <submittedName>
        <fullName evidence="1">Uncharacterized protein</fullName>
    </submittedName>
</protein>
<dbReference type="EMBL" id="LRQE01000018">
    <property type="protein sequence ID" value="KXA31192.1"/>
    <property type="molecule type" value="Genomic_DNA"/>
</dbReference>